<dbReference type="GO" id="GO:0042910">
    <property type="term" value="F:xenobiotic transmembrane transporter activity"/>
    <property type="evidence" value="ECO:0007669"/>
    <property type="project" value="TreeGrafter"/>
</dbReference>
<feature type="transmembrane region" description="Helical" evidence="8">
    <location>
        <begin position="371"/>
        <end position="391"/>
    </location>
</feature>
<dbReference type="SUPFAM" id="SSF82693">
    <property type="entry name" value="Multidrug efflux transporter AcrB pore domain, PN1, PN2, PC1 and PC2 subdomains"/>
    <property type="match status" value="3"/>
</dbReference>
<dbReference type="RefSeq" id="WP_153249891.1">
    <property type="nucleotide sequence ID" value="NZ_CP044205.1"/>
</dbReference>
<dbReference type="Gene3D" id="3.30.2090.10">
    <property type="entry name" value="Multidrug efflux transporter AcrB TolC docking domain, DN and DC subdomains"/>
    <property type="match status" value="2"/>
</dbReference>
<protein>
    <submittedName>
        <fullName evidence="9">Efflux RND transporter permease subunit</fullName>
    </submittedName>
</protein>
<dbReference type="PRINTS" id="PR00702">
    <property type="entry name" value="ACRIFLAVINRP"/>
</dbReference>
<comment type="similarity">
    <text evidence="2">Belongs to the resistance-nodulation-cell division (RND) (TC 2.A.6) family.</text>
</comment>
<keyword evidence="3" id="KW-0813">Transport</keyword>
<feature type="transmembrane region" description="Helical" evidence="8">
    <location>
        <begin position="897"/>
        <end position="917"/>
    </location>
</feature>
<dbReference type="Gene3D" id="3.30.70.1430">
    <property type="entry name" value="Multidrug efflux transporter AcrB pore domain"/>
    <property type="match status" value="2"/>
</dbReference>
<dbReference type="Gene3D" id="1.20.1640.10">
    <property type="entry name" value="Multidrug efflux transporter AcrB transmembrane domain"/>
    <property type="match status" value="2"/>
</dbReference>
<dbReference type="Gene3D" id="3.30.70.1440">
    <property type="entry name" value="Multidrug efflux transporter AcrB pore domain"/>
    <property type="match status" value="1"/>
</dbReference>
<comment type="subcellular location">
    <subcellularLocation>
        <location evidence="1">Cell membrane</location>
        <topology evidence="1">Multi-pass membrane protein</topology>
    </subcellularLocation>
</comment>
<feature type="transmembrane region" description="Helical" evidence="8">
    <location>
        <begin position="442"/>
        <end position="462"/>
    </location>
</feature>
<evidence type="ECO:0000256" key="4">
    <source>
        <dbReference type="ARBA" id="ARBA00022475"/>
    </source>
</evidence>
<evidence type="ECO:0000313" key="9">
    <source>
        <dbReference type="EMBL" id="QFY43914.1"/>
    </source>
</evidence>
<evidence type="ECO:0000256" key="2">
    <source>
        <dbReference type="ARBA" id="ARBA00010942"/>
    </source>
</evidence>
<sequence length="1035" mass="112235">MIKSLIRVALKQRVVVVVLALCLIAFGVNAMRALSVDAFPDVTNVQVQVAAKAPGRSPEEVERFVTAPLEIAMTGLPGLVEMRSVNRNALSQITLVFTDGTDIYFARQLVLERMIEGADRLPKDVTPILGPVSSGLGEVYQYTLERPDDGNRSLSVDELTERRTIQDWTVRPLLRDIPGVAEINSVGGFERQYQVLANPDRLRHHGLSLKDVYSALALNNANSGGGKLPQYAEQYLIRGVGLIQCVADIADIVLREIDGTPVFIRDVAEVRIGQAGRYGAVIKNGDTEAVGGIVMMIRGGNAKEIVGRVKARINEINAHGMLPGGLKIVPFYDRTDLVNAAIHGVIKVLMEGIGLVIVTLVLYLGDIRSSLIVVATLIVTPLATFMVMNHYGISANLMSLGGLAIAIGIMVDGSVVVVENAFRHLGEARENGESRGLIVQRAAAEVGTPVLFGVGIICLVFLPLMTMTGLEGKMFAPLAITIAIALFISLIVSLTLSLSPVLCSYLLKGGEEHDTRLIALMKRPYLKLLGFALRYPGAVIIASVGVLACSLALFPHLGTSFIPEMKEGAIVSGINRVPSMSLDESIRLETEAMRLVMQVPGVAMAVSQLGRSENSTDPQPENESNPIVTLKPRAQLPPGWNQDDVEDAIREKLSVLPGVQIVMAQPISARVAEMVTGVRSDIAIKLFGDELEVLKHTADEIIKVVSSIKGASDIRVERVSGQQYLTIAIDRRAIARHGINVTDINDIIESAIGGRLSTEVYEGERRFSASVRFPEEFRNSPEAIRQVLLRSPNGALVPLDDLATIRVLDGPAQISRETGKRRIIIGANVHGRDLGGFVAELQKGVAERVALPDGYSLKWGGQFENLDRAMKRLMVIIPLTFAAIFFLLFLLFNSLRFAALIILVLPFASIGGIFSLFLTGEYLSVPASVGFITLWGIAVLNGVVLVSYIRSLRKKGIAQRDAIIQGCTQRFRPVMMTATVAMLGLIPFIFSNDPGSEVQRPLAIVVIGGLITSTLLTLVMLPTLYHWFEERHVEA</sequence>
<evidence type="ECO:0000256" key="3">
    <source>
        <dbReference type="ARBA" id="ARBA00022448"/>
    </source>
</evidence>
<dbReference type="Pfam" id="PF00873">
    <property type="entry name" value="ACR_tran"/>
    <property type="match status" value="1"/>
</dbReference>
<dbReference type="Gene3D" id="3.30.70.1320">
    <property type="entry name" value="Multidrug efflux transporter AcrB pore domain like"/>
    <property type="match status" value="1"/>
</dbReference>
<feature type="transmembrane region" description="Helical" evidence="8">
    <location>
        <begin position="929"/>
        <end position="949"/>
    </location>
</feature>
<dbReference type="OrthoDB" id="9758297at2"/>
<evidence type="ECO:0000256" key="6">
    <source>
        <dbReference type="ARBA" id="ARBA00022989"/>
    </source>
</evidence>
<evidence type="ECO:0000256" key="7">
    <source>
        <dbReference type="ARBA" id="ARBA00023136"/>
    </source>
</evidence>
<dbReference type="EMBL" id="CP044205">
    <property type="protein sequence ID" value="QFY43914.1"/>
    <property type="molecule type" value="Genomic_DNA"/>
</dbReference>
<dbReference type="AlphaFoldDB" id="A0A5Q0BNZ2"/>
<keyword evidence="7 8" id="KW-0472">Membrane</keyword>
<dbReference type="InterPro" id="IPR001036">
    <property type="entry name" value="Acrflvin-R"/>
</dbReference>
<dbReference type="InParanoid" id="A0A5Q0BNZ2"/>
<gene>
    <name evidence="9" type="ORF">F6R98_15805</name>
</gene>
<dbReference type="PANTHER" id="PTHR32063:SF24">
    <property type="entry name" value="CATION EFFLUX SYSTEM (ACRB_ACRD_ACRF FAMILY)"/>
    <property type="match status" value="1"/>
</dbReference>
<feature type="transmembrane region" description="Helical" evidence="8">
    <location>
        <begin position="528"/>
        <end position="554"/>
    </location>
</feature>
<feature type="transmembrane region" description="Helical" evidence="8">
    <location>
        <begin position="1002"/>
        <end position="1028"/>
    </location>
</feature>
<evidence type="ECO:0000256" key="8">
    <source>
        <dbReference type="SAM" id="Phobius"/>
    </source>
</evidence>
<keyword evidence="4" id="KW-1003">Cell membrane</keyword>
<feature type="transmembrane region" description="Helical" evidence="8">
    <location>
        <begin position="474"/>
        <end position="507"/>
    </location>
</feature>
<dbReference type="Proteomes" id="UP000325755">
    <property type="component" value="Chromosome"/>
</dbReference>
<dbReference type="InterPro" id="IPR004763">
    <property type="entry name" value="CusA-like"/>
</dbReference>
<accession>A0A5Q0BNZ2</accession>
<name>A0A5Q0BNZ2_9GAMM</name>
<dbReference type="SUPFAM" id="SSF82714">
    <property type="entry name" value="Multidrug efflux transporter AcrB TolC docking domain, DN and DC subdomains"/>
    <property type="match status" value="2"/>
</dbReference>
<keyword evidence="6 8" id="KW-1133">Transmembrane helix</keyword>
<evidence type="ECO:0000256" key="1">
    <source>
        <dbReference type="ARBA" id="ARBA00004651"/>
    </source>
</evidence>
<feature type="transmembrane region" description="Helical" evidence="8">
    <location>
        <begin position="397"/>
        <end position="422"/>
    </location>
</feature>
<dbReference type="SUPFAM" id="SSF82866">
    <property type="entry name" value="Multidrug efflux transporter AcrB transmembrane domain"/>
    <property type="match status" value="2"/>
</dbReference>
<keyword evidence="10" id="KW-1185">Reference proteome</keyword>
<dbReference type="InterPro" id="IPR027463">
    <property type="entry name" value="AcrB_DN_DC_subdom"/>
</dbReference>
<feature type="transmembrane region" description="Helical" evidence="8">
    <location>
        <begin position="970"/>
        <end position="990"/>
    </location>
</feature>
<keyword evidence="5 8" id="KW-0812">Transmembrane</keyword>
<dbReference type="NCBIfam" id="TIGR00914">
    <property type="entry name" value="2A0601"/>
    <property type="match status" value="1"/>
</dbReference>
<organism evidence="9 10">
    <name type="scientific">Candidatus Methylospira mobilis</name>
    <dbReference type="NCBI Taxonomy" id="1808979"/>
    <lineage>
        <taxon>Bacteria</taxon>
        <taxon>Pseudomonadati</taxon>
        <taxon>Pseudomonadota</taxon>
        <taxon>Gammaproteobacteria</taxon>
        <taxon>Methylococcales</taxon>
        <taxon>Methylococcaceae</taxon>
        <taxon>Candidatus Methylospira</taxon>
    </lineage>
</organism>
<feature type="transmembrane region" description="Helical" evidence="8">
    <location>
        <begin position="344"/>
        <end position="364"/>
    </location>
</feature>
<dbReference type="PANTHER" id="PTHR32063">
    <property type="match status" value="1"/>
</dbReference>
<dbReference type="GO" id="GO:0005886">
    <property type="term" value="C:plasma membrane"/>
    <property type="evidence" value="ECO:0007669"/>
    <property type="project" value="UniProtKB-SubCell"/>
</dbReference>
<dbReference type="FunCoup" id="A0A5Q0BNZ2">
    <property type="interactions" value="310"/>
</dbReference>
<dbReference type="KEGG" id="mmob:F6R98_15805"/>
<feature type="transmembrane region" description="Helical" evidence="8">
    <location>
        <begin position="873"/>
        <end position="892"/>
    </location>
</feature>
<dbReference type="GO" id="GO:0008324">
    <property type="term" value="F:monoatomic cation transmembrane transporter activity"/>
    <property type="evidence" value="ECO:0007669"/>
    <property type="project" value="InterPro"/>
</dbReference>
<reference evidence="9 10" key="1">
    <citation type="submission" date="2019-09" db="EMBL/GenBank/DDBJ databases">
        <title>Ecophysiology of the spiral-shaped methanotroph Methylospira mobilis as revealed by the complete genome sequence.</title>
        <authorList>
            <person name="Oshkin I.Y."/>
            <person name="Dedysh S.N."/>
            <person name="Miroshnikov K."/>
            <person name="Danilova O.V."/>
            <person name="Hakobyan A."/>
            <person name="Liesack W."/>
        </authorList>
    </citation>
    <scope>NUCLEOTIDE SEQUENCE [LARGE SCALE GENOMIC DNA]</scope>
    <source>
        <strain evidence="9 10">Shm1</strain>
    </source>
</reference>
<evidence type="ECO:0000313" key="10">
    <source>
        <dbReference type="Proteomes" id="UP000325755"/>
    </source>
</evidence>
<evidence type="ECO:0000256" key="5">
    <source>
        <dbReference type="ARBA" id="ARBA00022692"/>
    </source>
</evidence>
<proteinExistence type="inferred from homology"/>